<evidence type="ECO:0000313" key="2">
    <source>
        <dbReference type="RefSeq" id="XP_015608619.1"/>
    </source>
</evidence>
<gene>
    <name evidence="2 3" type="primary">LOC107274218</name>
</gene>
<reference evidence="2 3" key="1">
    <citation type="submission" date="2025-04" db="UniProtKB">
        <authorList>
            <consortium name="RefSeq"/>
        </authorList>
    </citation>
    <scope>IDENTIFICATION</scope>
</reference>
<proteinExistence type="predicted"/>
<protein>
    <submittedName>
        <fullName evidence="2 3">Uncharacterized protein LOC107274218 isoform X1</fullName>
    </submittedName>
</protein>
<dbReference type="AlphaFoldDB" id="A0AAJ7FUB3"/>
<dbReference type="RefSeq" id="XP_015608619.1">
    <property type="nucleotide sequence ID" value="XM_015753133.1"/>
</dbReference>
<sequence length="156" mass="17522">MRVADSLSIASLVAVTFDCKIMENVQQECAEPMLSNATPIEKEMLVNINCSIGIIIDYIREIAQLDEKVEFDLCDEITYQLKNVYSFRPYVSGLMILRPNLTYLIVILQRDSSGQILNAVPIVPERSTKSINDIVAKIRKQTKRQSGASVSKIIIV</sequence>
<evidence type="ECO:0000313" key="1">
    <source>
        <dbReference type="Proteomes" id="UP000694920"/>
    </source>
</evidence>
<dbReference type="Proteomes" id="UP000694920">
    <property type="component" value="Unplaced"/>
</dbReference>
<dbReference type="RefSeq" id="XP_015608712.1">
    <property type="nucleotide sequence ID" value="XM_015753226.2"/>
</dbReference>
<organism evidence="1 3">
    <name type="scientific">Cephus cinctus</name>
    <name type="common">Wheat stem sawfly</name>
    <dbReference type="NCBI Taxonomy" id="211228"/>
    <lineage>
        <taxon>Eukaryota</taxon>
        <taxon>Metazoa</taxon>
        <taxon>Ecdysozoa</taxon>
        <taxon>Arthropoda</taxon>
        <taxon>Hexapoda</taxon>
        <taxon>Insecta</taxon>
        <taxon>Pterygota</taxon>
        <taxon>Neoptera</taxon>
        <taxon>Endopterygota</taxon>
        <taxon>Hymenoptera</taxon>
        <taxon>Cephoidea</taxon>
        <taxon>Cephidae</taxon>
        <taxon>Cephus</taxon>
    </lineage>
</organism>
<dbReference type="Pfam" id="PF15874">
    <property type="entry name" value="Il2rg"/>
    <property type="match status" value="1"/>
</dbReference>
<dbReference type="InterPro" id="IPR039471">
    <property type="entry name" value="CXorf65-like"/>
</dbReference>
<dbReference type="KEGG" id="ccin:107274218"/>
<evidence type="ECO:0000313" key="3">
    <source>
        <dbReference type="RefSeq" id="XP_015608712.1"/>
    </source>
</evidence>
<dbReference type="GeneID" id="107274218"/>
<accession>A0AAJ7FUB3</accession>
<name>A0AAJ7FUB3_CEPCN</name>
<keyword evidence="1" id="KW-1185">Reference proteome</keyword>